<dbReference type="RefSeq" id="WP_172596097.1">
    <property type="nucleotide sequence ID" value="NZ_LR130778.1"/>
</dbReference>
<evidence type="ECO:0000313" key="6">
    <source>
        <dbReference type="Proteomes" id="UP000279029"/>
    </source>
</evidence>
<dbReference type="AlphaFoldDB" id="A0A3P7RVH4"/>
<accession>A0A3P7RVH4</accession>
<dbReference type="GO" id="GO:0016810">
    <property type="term" value="F:hydrolase activity, acting on carbon-nitrogen (but not peptide) bonds"/>
    <property type="evidence" value="ECO:0007669"/>
    <property type="project" value="InterPro"/>
</dbReference>
<evidence type="ECO:0000256" key="3">
    <source>
        <dbReference type="SAM" id="MobiDB-lite"/>
    </source>
</evidence>
<evidence type="ECO:0000313" key="5">
    <source>
        <dbReference type="EMBL" id="VDN46786.1"/>
    </source>
</evidence>
<dbReference type="InterPro" id="IPR011330">
    <property type="entry name" value="Glyco_hydro/deAcase_b/a-brl"/>
</dbReference>
<dbReference type="Gene3D" id="3.20.20.370">
    <property type="entry name" value="Glycoside hydrolase/deacetylase"/>
    <property type="match status" value="1"/>
</dbReference>
<keyword evidence="6" id="KW-1185">Reference proteome</keyword>
<gene>
    <name evidence="5" type="ORF">PATL70BA_0911</name>
</gene>
<evidence type="ECO:0000256" key="2">
    <source>
        <dbReference type="ARBA" id="ARBA00022729"/>
    </source>
</evidence>
<dbReference type="GO" id="GO:0005576">
    <property type="term" value="C:extracellular region"/>
    <property type="evidence" value="ECO:0007669"/>
    <property type="project" value="UniProtKB-SubCell"/>
</dbReference>
<feature type="domain" description="NodB homology" evidence="4">
    <location>
        <begin position="137"/>
        <end position="276"/>
    </location>
</feature>
<reference evidence="5 6" key="1">
    <citation type="submission" date="2018-09" db="EMBL/GenBank/DDBJ databases">
        <authorList>
            <person name="Postec A."/>
        </authorList>
    </citation>
    <scope>NUCLEOTIDE SEQUENCE [LARGE SCALE GENOMIC DNA]</scope>
    <source>
        <strain evidence="5">70B-A</strain>
    </source>
</reference>
<protein>
    <recommendedName>
        <fullName evidence="4">NodB homology domain-containing protein</fullName>
    </recommendedName>
</protein>
<sequence length="370" mass="42097">MKGITIRLLFALGFIIVFSACTMNLGLDEVQVDESEEQSQVVDDQYEEPTAEADTSNEIDNYEEEEEIIVQEPIDYKAEGINEIGDIMVVMYHGIKDNPPYHRSKEDFLRDLQFFYDNNYHLISMEDYLSQHIDVPLGKTPIVLTFDDGLSSTFALVGNKADPESAIGILEAFIEEHEDFGKAASLFIHATKQNFQGDGTPLERLEWLVNNGYEIGNHSATHADLSQLSKDAVIKEIGQVDYFLSELMPEYNMLAITYPYGKRPEASLIQHLADNQYEGVAFGYEVGFREGPSSKMVPPSHTKFDPYNAPRVRGSEGEVQDLWWFLDYYDKHADQRYISDGNPNTIVVPKEKVDLVNIDKVMDMELIVYE</sequence>
<keyword evidence="2" id="KW-0732">Signal</keyword>
<dbReference type="KEGG" id="cbar:PATL70BA_0911"/>
<feature type="compositionally biased region" description="Acidic residues" evidence="3">
    <location>
        <begin position="44"/>
        <end position="58"/>
    </location>
</feature>
<dbReference type="EMBL" id="LR130778">
    <property type="protein sequence ID" value="VDN46786.1"/>
    <property type="molecule type" value="Genomic_DNA"/>
</dbReference>
<dbReference type="InterPro" id="IPR051398">
    <property type="entry name" value="Polysacch_Deacetylase"/>
</dbReference>
<evidence type="ECO:0000256" key="1">
    <source>
        <dbReference type="ARBA" id="ARBA00004613"/>
    </source>
</evidence>
<dbReference type="PROSITE" id="PS51257">
    <property type="entry name" value="PROKAR_LIPOPROTEIN"/>
    <property type="match status" value="1"/>
</dbReference>
<evidence type="ECO:0000259" key="4">
    <source>
        <dbReference type="Pfam" id="PF01522"/>
    </source>
</evidence>
<comment type="subcellular location">
    <subcellularLocation>
        <location evidence="1">Secreted</location>
    </subcellularLocation>
</comment>
<dbReference type="Pfam" id="PF01522">
    <property type="entry name" value="Polysacc_deac_1"/>
    <property type="match status" value="1"/>
</dbReference>
<dbReference type="InterPro" id="IPR002509">
    <property type="entry name" value="NODB_dom"/>
</dbReference>
<organism evidence="5 6">
    <name type="scientific">Petrocella atlantisensis</name>
    <dbReference type="NCBI Taxonomy" id="2173034"/>
    <lineage>
        <taxon>Bacteria</taxon>
        <taxon>Bacillati</taxon>
        <taxon>Bacillota</taxon>
        <taxon>Clostridia</taxon>
        <taxon>Lachnospirales</taxon>
        <taxon>Vallitaleaceae</taxon>
        <taxon>Petrocella</taxon>
    </lineage>
</organism>
<feature type="region of interest" description="Disordered" evidence="3">
    <location>
        <begin position="33"/>
        <end position="58"/>
    </location>
</feature>
<dbReference type="PANTHER" id="PTHR34216:SF3">
    <property type="entry name" value="POLY-BETA-1,6-N-ACETYL-D-GLUCOSAMINE N-DEACETYLASE"/>
    <property type="match status" value="1"/>
</dbReference>
<dbReference type="GO" id="GO:0005975">
    <property type="term" value="P:carbohydrate metabolic process"/>
    <property type="evidence" value="ECO:0007669"/>
    <property type="project" value="InterPro"/>
</dbReference>
<name>A0A3P7RVH4_9FIRM</name>
<dbReference type="Proteomes" id="UP000279029">
    <property type="component" value="Chromosome"/>
</dbReference>
<proteinExistence type="predicted"/>
<dbReference type="PANTHER" id="PTHR34216">
    <property type="match status" value="1"/>
</dbReference>
<dbReference type="SUPFAM" id="SSF88713">
    <property type="entry name" value="Glycoside hydrolase/deacetylase"/>
    <property type="match status" value="1"/>
</dbReference>